<reference evidence="2 3" key="1">
    <citation type="submission" date="2017-11" db="EMBL/GenBank/DDBJ databases">
        <authorList>
            <person name="Han C.G."/>
        </authorList>
    </citation>
    <scope>NUCLEOTIDE SEQUENCE [LARGE SCALE GENOMIC DNA]</scope>
    <source>
        <strain evidence="2 3">ANC 5347</strain>
    </source>
</reference>
<evidence type="ECO:0000313" key="2">
    <source>
        <dbReference type="EMBL" id="PJI34255.1"/>
    </source>
</evidence>
<organism evidence="2 3">
    <name type="scientific">Acinetobacter pseudolwoffii</name>
    <dbReference type="NCBI Taxonomy" id="2053287"/>
    <lineage>
        <taxon>Bacteria</taxon>
        <taxon>Pseudomonadati</taxon>
        <taxon>Pseudomonadota</taxon>
        <taxon>Gammaproteobacteria</taxon>
        <taxon>Moraxellales</taxon>
        <taxon>Moraxellaceae</taxon>
        <taxon>Acinetobacter</taxon>
    </lineage>
</organism>
<dbReference type="RefSeq" id="WP_100357170.1">
    <property type="nucleotide sequence ID" value="NZ_PGOZ01000001.1"/>
</dbReference>
<reference evidence="2 3" key="2">
    <citation type="submission" date="2017-12" db="EMBL/GenBank/DDBJ databases">
        <title>Revising the taxonomy of the Acinetobacter lwoffii group: the description of Acinetobacter pseudolwoffii sp. nov. and emended description of Acinetobacter lwoffii.</title>
        <authorList>
            <person name="Nemec A."/>
        </authorList>
    </citation>
    <scope>NUCLEOTIDE SEQUENCE [LARGE SCALE GENOMIC DNA]</scope>
    <source>
        <strain evidence="2 3">ANC 5347</strain>
    </source>
</reference>
<dbReference type="EMBL" id="PGOZ01000001">
    <property type="protein sequence ID" value="PJI34255.1"/>
    <property type="molecule type" value="Genomic_DNA"/>
</dbReference>
<evidence type="ECO:0000256" key="1">
    <source>
        <dbReference type="SAM" id="Phobius"/>
    </source>
</evidence>
<name>A0A2H9URD2_9GAMM</name>
<sequence length="480" mass="55821">MIKPVIQTFVGLFVLTSGLVIYYWRDIQYDPSNIELTLYFGILPLLLCLLLFTPYLIYKALKKYQQRKQKQQDQANSLAQIRQQDSENTKEPLKPIEDYPLNIFSAVAWHSFGKNTEILEKMMQFSSPELDSKLLNYFGLPLLAYRIHAIDSLLEKDQTEQGIMTSLSGRRIQHLIQDQLEQHQESLSLISRQLKHSALFYDQELAYQYRIHPGWTQENYQEDESHITPLTTAPVVRLNRLNLHILLADHLIDDWNEIYQKQLLSQIEQQYSIIPAQIHLQLHFLPADRAYSNWLNLIQESAGQSYEASLIIVADSEIDQDYLNDQLWQNEHYIASEYAASWCLAAPELEIEGMIPLQTLQVAKHVTNLQEYLAQHQVDLSNQLEWPQPFLVLLDEATHSKKMKKIQKSFENIDFEPDHVVYPKIYLGHTQHLATVFAAMLSAHLVDNVITITYGLQQESTYLYFTNTKNDQLNQSTLVA</sequence>
<proteinExistence type="predicted"/>
<dbReference type="Proteomes" id="UP000242351">
    <property type="component" value="Unassembled WGS sequence"/>
</dbReference>
<evidence type="ECO:0000313" key="3">
    <source>
        <dbReference type="Proteomes" id="UP000242351"/>
    </source>
</evidence>
<feature type="transmembrane region" description="Helical" evidence="1">
    <location>
        <begin position="5"/>
        <end position="24"/>
    </location>
</feature>
<gene>
    <name evidence="2" type="ORF">CU320_02685</name>
</gene>
<keyword evidence="1" id="KW-0812">Transmembrane</keyword>
<accession>A0A2H9URD2</accession>
<protein>
    <submittedName>
        <fullName evidence="2">Uncharacterized protein</fullName>
    </submittedName>
</protein>
<dbReference type="AlphaFoldDB" id="A0A2H9URD2"/>
<comment type="caution">
    <text evidence="2">The sequence shown here is derived from an EMBL/GenBank/DDBJ whole genome shotgun (WGS) entry which is preliminary data.</text>
</comment>
<keyword evidence="1" id="KW-0472">Membrane</keyword>
<keyword evidence="1" id="KW-1133">Transmembrane helix</keyword>
<feature type="transmembrane region" description="Helical" evidence="1">
    <location>
        <begin position="36"/>
        <end position="58"/>
    </location>
</feature>